<dbReference type="GO" id="GO:0003677">
    <property type="term" value="F:DNA binding"/>
    <property type="evidence" value="ECO:0007669"/>
    <property type="project" value="UniProtKB-KW"/>
</dbReference>
<reference evidence="3" key="1">
    <citation type="submission" date="2016-10" db="EMBL/GenBank/DDBJ databases">
        <authorList>
            <person name="Varghese N."/>
            <person name="Submissions S."/>
        </authorList>
    </citation>
    <scope>NUCLEOTIDE SEQUENCE [LARGE SCALE GENOMIC DNA]</scope>
    <source>
        <strain evidence="3">DSM 23515</strain>
    </source>
</reference>
<evidence type="ECO:0000313" key="3">
    <source>
        <dbReference type="Proteomes" id="UP000199116"/>
    </source>
</evidence>
<dbReference type="RefSeq" id="WP_093305230.1">
    <property type="nucleotide sequence ID" value="NZ_FOOH01000016.1"/>
</dbReference>
<organism evidence="2 3">
    <name type="scientific">Salegentibacter agarivorans</name>
    <dbReference type="NCBI Taxonomy" id="345907"/>
    <lineage>
        <taxon>Bacteria</taxon>
        <taxon>Pseudomonadati</taxon>
        <taxon>Bacteroidota</taxon>
        <taxon>Flavobacteriia</taxon>
        <taxon>Flavobacteriales</taxon>
        <taxon>Flavobacteriaceae</taxon>
        <taxon>Salegentibacter</taxon>
    </lineage>
</organism>
<dbReference type="InterPro" id="IPR010982">
    <property type="entry name" value="Lambda_DNA-bd_dom_sf"/>
</dbReference>
<dbReference type="EMBL" id="FOOH01000016">
    <property type="protein sequence ID" value="SFF96014.1"/>
    <property type="molecule type" value="Genomic_DNA"/>
</dbReference>
<name>A0A1I2MWS4_9FLAO</name>
<dbReference type="SMART" id="SM00530">
    <property type="entry name" value="HTH_XRE"/>
    <property type="match status" value="1"/>
</dbReference>
<dbReference type="Pfam" id="PF13443">
    <property type="entry name" value="HTH_26"/>
    <property type="match status" value="1"/>
</dbReference>
<dbReference type="PROSITE" id="PS50943">
    <property type="entry name" value="HTH_CROC1"/>
    <property type="match status" value="1"/>
</dbReference>
<protein>
    <submittedName>
        <fullName evidence="2">DNA-binding transcriptional regulator, XRE family</fullName>
    </submittedName>
</protein>
<keyword evidence="3" id="KW-1185">Reference proteome</keyword>
<feature type="domain" description="HTH cro/C1-type" evidence="1">
    <location>
        <begin position="20"/>
        <end position="60"/>
    </location>
</feature>
<dbReference type="AlphaFoldDB" id="A0A1I2MWS4"/>
<proteinExistence type="predicted"/>
<accession>A0A1I2MWS4</accession>
<gene>
    <name evidence="2" type="ORF">SAMN04488033_11689</name>
</gene>
<evidence type="ECO:0000259" key="1">
    <source>
        <dbReference type="PROSITE" id="PS50943"/>
    </source>
</evidence>
<dbReference type="SUPFAM" id="SSF47413">
    <property type="entry name" value="lambda repressor-like DNA-binding domains"/>
    <property type="match status" value="1"/>
</dbReference>
<keyword evidence="2" id="KW-0238">DNA-binding</keyword>
<dbReference type="Proteomes" id="UP000199116">
    <property type="component" value="Unassembled WGS sequence"/>
</dbReference>
<sequence length="95" mass="10896">MKLLRISEILKDKEISNKHLAAEMKVSENTISKIVRGKTFPRADLLLNMANFLDVDIRDLFEPTKPGGSTGESQELYIRKGERYIKVGEINLYQK</sequence>
<dbReference type="Gene3D" id="1.10.260.40">
    <property type="entry name" value="lambda repressor-like DNA-binding domains"/>
    <property type="match status" value="1"/>
</dbReference>
<evidence type="ECO:0000313" key="2">
    <source>
        <dbReference type="EMBL" id="SFF96014.1"/>
    </source>
</evidence>
<dbReference type="InterPro" id="IPR001387">
    <property type="entry name" value="Cro/C1-type_HTH"/>
</dbReference>
<dbReference type="CDD" id="cd00093">
    <property type="entry name" value="HTH_XRE"/>
    <property type="match status" value="1"/>
</dbReference>